<evidence type="ECO:0000256" key="2">
    <source>
        <dbReference type="ARBA" id="ARBA00004872"/>
    </source>
</evidence>
<evidence type="ECO:0000256" key="24">
    <source>
        <dbReference type="ARBA" id="ARBA00075470"/>
    </source>
</evidence>
<keyword evidence="9 27" id="KW-0274">FAD</keyword>
<evidence type="ECO:0000256" key="16">
    <source>
        <dbReference type="ARBA" id="ARBA00050315"/>
    </source>
</evidence>
<dbReference type="Gene3D" id="1.10.540.10">
    <property type="entry name" value="Acyl-CoA dehydrogenase/oxidase, N-terminal domain"/>
    <property type="match status" value="1"/>
</dbReference>
<evidence type="ECO:0000256" key="6">
    <source>
        <dbReference type="ARBA" id="ARBA00012040"/>
    </source>
</evidence>
<evidence type="ECO:0000256" key="13">
    <source>
        <dbReference type="ARBA" id="ARBA00047882"/>
    </source>
</evidence>
<dbReference type="GO" id="GO:0070991">
    <property type="term" value="F:medium-chain fatty acyl-CoA dehydrogenase activity"/>
    <property type="evidence" value="ECO:0007669"/>
    <property type="project" value="UniProtKB-EC"/>
</dbReference>
<feature type="domain" description="Acetyl-CoA dehydrogenase-like C-terminal" evidence="31">
    <location>
        <begin position="485"/>
        <end position="624"/>
    </location>
</feature>
<comment type="catalytic activity">
    <reaction evidence="16">
        <text>a short-chain 2,3-saturated fatty acyl-CoA + oxidized [electron-transfer flavoprotein] + H(+) = a short-chain (2E)-enoyl-CoA + reduced [electron-transfer flavoprotein]</text>
        <dbReference type="Rhea" id="RHEA:47196"/>
        <dbReference type="Rhea" id="RHEA-COMP:10685"/>
        <dbReference type="Rhea" id="RHEA-COMP:10686"/>
        <dbReference type="ChEBI" id="CHEBI:15378"/>
        <dbReference type="ChEBI" id="CHEBI:57692"/>
        <dbReference type="ChEBI" id="CHEBI:58307"/>
        <dbReference type="ChEBI" id="CHEBI:87487"/>
        <dbReference type="ChEBI" id="CHEBI:87488"/>
        <dbReference type="EC" id="1.3.8.1"/>
    </reaction>
</comment>
<evidence type="ECO:0000256" key="26">
    <source>
        <dbReference type="ARBA" id="ARBA00077336"/>
    </source>
</evidence>
<dbReference type="InterPro" id="IPR036250">
    <property type="entry name" value="AcylCo_DH-like_C"/>
</dbReference>
<dbReference type="EC" id="1.3.8.8" evidence="6"/>
<evidence type="ECO:0000259" key="28">
    <source>
        <dbReference type="Pfam" id="PF00441"/>
    </source>
</evidence>
<evidence type="ECO:0000256" key="14">
    <source>
        <dbReference type="ARBA" id="ARBA00048375"/>
    </source>
</evidence>
<evidence type="ECO:0000256" key="27">
    <source>
        <dbReference type="RuleBase" id="RU362125"/>
    </source>
</evidence>
<evidence type="ECO:0000256" key="5">
    <source>
        <dbReference type="ARBA" id="ARBA00012033"/>
    </source>
</evidence>
<comment type="catalytic activity">
    <reaction evidence="17">
        <text>dodecanoyl-CoA + oxidized [electron-transfer flavoprotein] + H(+) = (2E)-dodecenoyl-CoA + reduced [electron-transfer flavoprotein]</text>
        <dbReference type="Rhea" id="RHEA:47296"/>
        <dbReference type="Rhea" id="RHEA-COMP:10685"/>
        <dbReference type="Rhea" id="RHEA-COMP:10686"/>
        <dbReference type="ChEBI" id="CHEBI:15378"/>
        <dbReference type="ChEBI" id="CHEBI:57330"/>
        <dbReference type="ChEBI" id="CHEBI:57375"/>
        <dbReference type="ChEBI" id="CHEBI:57692"/>
        <dbReference type="ChEBI" id="CHEBI:58307"/>
    </reaction>
</comment>
<evidence type="ECO:0000256" key="4">
    <source>
        <dbReference type="ARBA" id="ARBA00011738"/>
    </source>
</evidence>
<evidence type="ECO:0000313" key="32">
    <source>
        <dbReference type="EMBL" id="TWD15882.1"/>
    </source>
</evidence>
<dbReference type="Pfam" id="PF12806">
    <property type="entry name" value="Acyl-CoA_dh_C"/>
    <property type="match status" value="1"/>
</dbReference>
<accession>A0A560WE18</accession>
<evidence type="ECO:0000256" key="17">
    <source>
        <dbReference type="ARBA" id="ARBA00050336"/>
    </source>
</evidence>
<feature type="domain" description="Acyl-CoA oxidase/dehydrogenase middle" evidence="29">
    <location>
        <begin position="162"/>
        <end position="270"/>
    </location>
</feature>
<keyword evidence="33" id="KW-1185">Reference proteome</keyword>
<comment type="catalytic activity">
    <reaction evidence="15">
        <text>a long-chain 2,3-saturated fatty acyl-CoA + oxidized [electron-transfer flavoprotein] + H(+) = a long-chain (2E)-enoyl-CoA + reduced [electron-transfer flavoprotein]</text>
        <dbReference type="Rhea" id="RHEA:17721"/>
        <dbReference type="Rhea" id="RHEA-COMP:10685"/>
        <dbReference type="Rhea" id="RHEA-COMP:10686"/>
        <dbReference type="ChEBI" id="CHEBI:15378"/>
        <dbReference type="ChEBI" id="CHEBI:57692"/>
        <dbReference type="ChEBI" id="CHEBI:58307"/>
        <dbReference type="ChEBI" id="CHEBI:83721"/>
        <dbReference type="ChEBI" id="CHEBI:83727"/>
        <dbReference type="EC" id="1.3.8.8"/>
    </reaction>
</comment>
<dbReference type="GO" id="GO:0050660">
    <property type="term" value="F:flavin adenine dinucleotide binding"/>
    <property type="evidence" value="ECO:0007669"/>
    <property type="project" value="InterPro"/>
</dbReference>
<evidence type="ECO:0000256" key="9">
    <source>
        <dbReference type="ARBA" id="ARBA00022827"/>
    </source>
</evidence>
<comment type="catalytic activity">
    <reaction evidence="14">
        <text>hexanoyl-CoA + oxidized [electron-transfer flavoprotein] + H(+) = (2E)-hexenoyl-CoA + reduced [electron-transfer flavoprotein]</text>
        <dbReference type="Rhea" id="RHEA:43464"/>
        <dbReference type="Rhea" id="RHEA-COMP:10685"/>
        <dbReference type="Rhea" id="RHEA-COMP:10686"/>
        <dbReference type="ChEBI" id="CHEBI:15378"/>
        <dbReference type="ChEBI" id="CHEBI:57692"/>
        <dbReference type="ChEBI" id="CHEBI:58307"/>
        <dbReference type="ChEBI" id="CHEBI:62077"/>
        <dbReference type="ChEBI" id="CHEBI:62620"/>
    </reaction>
</comment>
<comment type="catalytic activity">
    <reaction evidence="19">
        <text>decanoyl-CoA + oxidized [electron-transfer flavoprotein] + H(+) = (2E)-decenoyl-CoA + reduced [electron-transfer flavoprotein]</text>
        <dbReference type="Rhea" id="RHEA:48176"/>
        <dbReference type="Rhea" id="RHEA-COMP:10685"/>
        <dbReference type="Rhea" id="RHEA-COMP:10686"/>
        <dbReference type="ChEBI" id="CHEBI:15378"/>
        <dbReference type="ChEBI" id="CHEBI:57692"/>
        <dbReference type="ChEBI" id="CHEBI:58307"/>
        <dbReference type="ChEBI" id="CHEBI:61406"/>
        <dbReference type="ChEBI" id="CHEBI:61430"/>
    </reaction>
</comment>
<dbReference type="GO" id="GO:0004466">
    <property type="term" value="F:long-chain fatty acyl-CoA dehydrogenase activity"/>
    <property type="evidence" value="ECO:0007669"/>
    <property type="project" value="UniProtKB-EC"/>
</dbReference>
<dbReference type="PANTHER" id="PTHR42803:SF1">
    <property type="entry name" value="BROAD-SPECIFICITY LINEAR ACYL-COA DEHYDROGENASE FADE5"/>
    <property type="match status" value="1"/>
</dbReference>
<comment type="catalytic activity">
    <reaction evidence="20">
        <text>octadecanoyl-CoA + oxidized [electron-transfer flavoprotein] + H(+) = (2E)-octadecenoyl-CoA + reduced [electron-transfer flavoprotein]</text>
        <dbReference type="Rhea" id="RHEA:47240"/>
        <dbReference type="Rhea" id="RHEA-COMP:10685"/>
        <dbReference type="Rhea" id="RHEA-COMP:10686"/>
        <dbReference type="ChEBI" id="CHEBI:15378"/>
        <dbReference type="ChEBI" id="CHEBI:57394"/>
        <dbReference type="ChEBI" id="CHEBI:57692"/>
        <dbReference type="ChEBI" id="CHEBI:58307"/>
        <dbReference type="ChEBI" id="CHEBI:71412"/>
    </reaction>
</comment>
<evidence type="ECO:0000256" key="15">
    <source>
        <dbReference type="ARBA" id="ARBA00049247"/>
    </source>
</evidence>
<dbReference type="Gene3D" id="2.40.110.10">
    <property type="entry name" value="Butyryl-CoA Dehydrogenase, subunit A, domain 2"/>
    <property type="match status" value="1"/>
</dbReference>
<dbReference type="EC" id="1.3.8.7" evidence="5"/>
<dbReference type="Pfam" id="PF02771">
    <property type="entry name" value="Acyl-CoA_dh_N"/>
    <property type="match status" value="1"/>
</dbReference>
<dbReference type="InterPro" id="IPR037069">
    <property type="entry name" value="AcylCoA_DH/ox_N_sf"/>
</dbReference>
<protein>
    <recommendedName>
        <fullName evidence="23">Broad-specificity linear acyl-CoA dehydrogenase FadE5</fullName>
        <ecNumber evidence="7">1.3.8.1</ecNumber>
        <ecNumber evidence="5">1.3.8.7</ecNumber>
        <ecNumber evidence="6">1.3.8.8</ecNumber>
    </recommendedName>
    <alternativeName>
        <fullName evidence="25">Long-chain-acyl-CoA dehydrogenase</fullName>
    </alternativeName>
    <alternativeName>
        <fullName evidence="26">Medium-chain-acyl-CoA dehydrogenase</fullName>
    </alternativeName>
    <alternativeName>
        <fullName evidence="24">Short-chain-acyl-CoA dehydrogenase</fullName>
    </alternativeName>
</protein>
<evidence type="ECO:0000256" key="7">
    <source>
        <dbReference type="ARBA" id="ARBA00012046"/>
    </source>
</evidence>
<comment type="catalytic activity">
    <reaction evidence="21">
        <text>oxidized [electron-transfer flavoprotein] + hexadecanoyl-CoA + H(+) = (2E)-hexadecenoyl-CoA + reduced [electron-transfer flavoprotein]</text>
        <dbReference type="Rhea" id="RHEA:43448"/>
        <dbReference type="Rhea" id="RHEA-COMP:10685"/>
        <dbReference type="Rhea" id="RHEA-COMP:10686"/>
        <dbReference type="ChEBI" id="CHEBI:15378"/>
        <dbReference type="ChEBI" id="CHEBI:57379"/>
        <dbReference type="ChEBI" id="CHEBI:57692"/>
        <dbReference type="ChEBI" id="CHEBI:58307"/>
        <dbReference type="ChEBI" id="CHEBI:61526"/>
    </reaction>
</comment>
<dbReference type="EMBL" id="VIUW01000002">
    <property type="protein sequence ID" value="TWD15882.1"/>
    <property type="molecule type" value="Genomic_DNA"/>
</dbReference>
<evidence type="ECO:0000256" key="25">
    <source>
        <dbReference type="ARBA" id="ARBA00077090"/>
    </source>
</evidence>
<feature type="domain" description="Acyl-CoA dehydrogenase/oxidase C-terminal" evidence="28">
    <location>
        <begin position="416"/>
        <end position="466"/>
    </location>
</feature>
<keyword evidence="10" id="KW-0276">Fatty acid metabolism</keyword>
<dbReference type="PANTHER" id="PTHR42803">
    <property type="entry name" value="ACYL-COA DEHYDROGENASE"/>
    <property type="match status" value="1"/>
</dbReference>
<dbReference type="FunFam" id="1.20.140.10:FF:000016">
    <property type="entry name" value="Acyl-CoA dehydrogenase FadE5"/>
    <property type="match status" value="1"/>
</dbReference>
<proteinExistence type="inferred from homology"/>
<dbReference type="AlphaFoldDB" id="A0A560WE18"/>
<dbReference type="InterPro" id="IPR009075">
    <property type="entry name" value="AcylCo_DH/oxidase_C"/>
</dbReference>
<dbReference type="SUPFAM" id="SSF56645">
    <property type="entry name" value="Acyl-CoA dehydrogenase NM domain-like"/>
    <property type="match status" value="1"/>
</dbReference>
<dbReference type="GO" id="GO:0016937">
    <property type="term" value="F:short-chain fatty acyl-CoA dehydrogenase activity"/>
    <property type="evidence" value="ECO:0007669"/>
    <property type="project" value="UniProtKB-EC"/>
</dbReference>
<dbReference type="FunFam" id="2.40.110.20:FF:000001">
    <property type="entry name" value="Acyl-CoA dehydrogenase AidB"/>
    <property type="match status" value="1"/>
</dbReference>
<evidence type="ECO:0000313" key="33">
    <source>
        <dbReference type="Proteomes" id="UP000315628"/>
    </source>
</evidence>
<evidence type="ECO:0000256" key="3">
    <source>
        <dbReference type="ARBA" id="ARBA00009347"/>
    </source>
</evidence>
<evidence type="ECO:0000256" key="19">
    <source>
        <dbReference type="ARBA" id="ARBA00050703"/>
    </source>
</evidence>
<evidence type="ECO:0000256" key="11">
    <source>
        <dbReference type="ARBA" id="ARBA00023002"/>
    </source>
</evidence>
<comment type="catalytic activity">
    <reaction evidence="13">
        <text>a medium-chain 2,3-saturated fatty acyl-CoA + oxidized [electron-transfer flavoprotein] + H(+) = a medium-chain (2E)-enoyl-CoA + reduced [electron-transfer flavoprotein]</text>
        <dbReference type="Rhea" id="RHEA:14477"/>
        <dbReference type="Rhea" id="RHEA-COMP:10685"/>
        <dbReference type="Rhea" id="RHEA-COMP:10686"/>
        <dbReference type="ChEBI" id="CHEBI:15378"/>
        <dbReference type="ChEBI" id="CHEBI:57692"/>
        <dbReference type="ChEBI" id="CHEBI:58307"/>
        <dbReference type="ChEBI" id="CHEBI:83723"/>
        <dbReference type="ChEBI" id="CHEBI:83726"/>
        <dbReference type="EC" id="1.3.8.7"/>
    </reaction>
</comment>
<evidence type="ECO:0000256" key="10">
    <source>
        <dbReference type="ARBA" id="ARBA00022832"/>
    </source>
</evidence>
<dbReference type="Pfam" id="PF00441">
    <property type="entry name" value="Acyl-CoA_dh_1"/>
    <property type="match status" value="1"/>
</dbReference>
<dbReference type="GO" id="GO:0005886">
    <property type="term" value="C:plasma membrane"/>
    <property type="evidence" value="ECO:0007669"/>
    <property type="project" value="TreeGrafter"/>
</dbReference>
<dbReference type="InterPro" id="IPR009100">
    <property type="entry name" value="AcylCoA_DH/oxidase_NM_dom_sf"/>
</dbReference>
<name>A0A560WE18_9MICO</name>
<evidence type="ECO:0000256" key="22">
    <source>
        <dbReference type="ARBA" id="ARBA00054301"/>
    </source>
</evidence>
<dbReference type="Proteomes" id="UP000315628">
    <property type="component" value="Unassembled WGS sequence"/>
</dbReference>
<comment type="catalytic activity">
    <reaction evidence="18">
        <text>butanoyl-CoA + oxidized [electron-transfer flavoprotein] + H(+) = (2E)-butenoyl-CoA + reduced [electron-transfer flavoprotein]</text>
        <dbReference type="Rhea" id="RHEA:24004"/>
        <dbReference type="Rhea" id="RHEA-COMP:10685"/>
        <dbReference type="Rhea" id="RHEA-COMP:10686"/>
        <dbReference type="ChEBI" id="CHEBI:15378"/>
        <dbReference type="ChEBI" id="CHEBI:57332"/>
        <dbReference type="ChEBI" id="CHEBI:57371"/>
        <dbReference type="ChEBI" id="CHEBI:57692"/>
        <dbReference type="ChEBI" id="CHEBI:58307"/>
    </reaction>
</comment>
<dbReference type="RefSeq" id="WP_144856885.1">
    <property type="nucleotide sequence ID" value="NZ_BAAAYT010000001.1"/>
</dbReference>
<evidence type="ECO:0000259" key="30">
    <source>
        <dbReference type="Pfam" id="PF02771"/>
    </source>
</evidence>
<evidence type="ECO:0000256" key="20">
    <source>
        <dbReference type="ARBA" id="ARBA00050877"/>
    </source>
</evidence>
<dbReference type="Gene3D" id="1.20.140.10">
    <property type="entry name" value="Butyryl-CoA Dehydrogenase, subunit A, domain 3"/>
    <property type="match status" value="1"/>
</dbReference>
<comment type="pathway">
    <text evidence="2">Lipid metabolism; fatty acid metabolism.</text>
</comment>
<dbReference type="InterPro" id="IPR025878">
    <property type="entry name" value="Acyl-CoA_dh-like_C_dom"/>
</dbReference>
<dbReference type="InterPro" id="IPR046373">
    <property type="entry name" value="Acyl-CoA_Oxase/DH_mid-dom_sf"/>
</dbReference>
<evidence type="ECO:0000259" key="29">
    <source>
        <dbReference type="Pfam" id="PF02770"/>
    </source>
</evidence>
<dbReference type="GO" id="GO:0006631">
    <property type="term" value="P:fatty acid metabolic process"/>
    <property type="evidence" value="ECO:0007669"/>
    <property type="project" value="UniProtKB-KW"/>
</dbReference>
<organism evidence="32 33">
    <name type="scientific">Marihabitans asiaticum</name>
    <dbReference type="NCBI Taxonomy" id="415218"/>
    <lineage>
        <taxon>Bacteria</taxon>
        <taxon>Bacillati</taxon>
        <taxon>Actinomycetota</taxon>
        <taxon>Actinomycetes</taxon>
        <taxon>Micrococcales</taxon>
        <taxon>Intrasporangiaceae</taxon>
        <taxon>Marihabitans</taxon>
    </lineage>
</organism>
<evidence type="ECO:0000256" key="8">
    <source>
        <dbReference type="ARBA" id="ARBA00022630"/>
    </source>
</evidence>
<dbReference type="InterPro" id="IPR052166">
    <property type="entry name" value="Diverse_Acyl-CoA_DH"/>
</dbReference>
<dbReference type="SUPFAM" id="SSF47203">
    <property type="entry name" value="Acyl-CoA dehydrogenase C-terminal domain-like"/>
    <property type="match status" value="1"/>
</dbReference>
<dbReference type="InterPro" id="IPR006091">
    <property type="entry name" value="Acyl-CoA_Oxase/DH_mid-dom"/>
</dbReference>
<dbReference type="Pfam" id="PF02770">
    <property type="entry name" value="Acyl-CoA_dh_M"/>
    <property type="match status" value="1"/>
</dbReference>
<evidence type="ECO:0000256" key="21">
    <source>
        <dbReference type="ARBA" id="ARBA00052387"/>
    </source>
</evidence>
<evidence type="ECO:0000256" key="1">
    <source>
        <dbReference type="ARBA" id="ARBA00001974"/>
    </source>
</evidence>
<comment type="similarity">
    <text evidence="3 27">Belongs to the acyl-CoA dehydrogenase family.</text>
</comment>
<evidence type="ECO:0000256" key="18">
    <source>
        <dbReference type="ARBA" id="ARBA00050695"/>
    </source>
</evidence>
<keyword evidence="11 27" id="KW-0560">Oxidoreductase</keyword>
<evidence type="ECO:0000256" key="23">
    <source>
        <dbReference type="ARBA" id="ARBA00069359"/>
    </source>
</evidence>
<dbReference type="OrthoDB" id="2769798at2"/>
<comment type="cofactor">
    <cofactor evidence="1 27">
        <name>FAD</name>
        <dbReference type="ChEBI" id="CHEBI:57692"/>
    </cofactor>
</comment>
<sequence>MGHYKSNLRDIEFNLFEVFDRQDVLGQAPYDEVDADTAREMLKEVARLAENELAESFADADRNPPVFDPETSTVTMPESFAKGYQAYVDSGFWSVDAPAEYGGTTAPPSLKWAMNEMVLGANPAIAMFAASYSFGNLLNILGNAEQRKLARWIIEKGWHCTMVLTEPDAGSDVGAGRTKASDNGDGTWNVTGVKRFITSAESDMTDNVIHFVLARPEGAGAGTKGLSLFIVPKYHVDLETGELGERNGAYVTNVEKKMGLKVSTTCEVTFGEKEPAIGTLLGDVHDGIAQMFRVIEHARMLVGTKAIATLSTGYLNALEYAKQRVQGPDLTQQTDKSAPRVTITHHPDVRRSLMLQKAYAEGLRALVLFTATQQDTVDIAERQTGETDHPGEIPADSLAAMAGKVNDLLLPIVKGLGSERAWVLLGTESLQTLGGSGFLQEYPIEQYVRDAKIDTLYEGTTAIQGMDFFFRKIIRDQATALGTLAAQIQELAKDVDAQGGELRHERELLGKALEDTQGIIGAMVAPLMASDPRQEGGDVTNLYKVGQNTTRLLLAAGDLVVGWLLMRQAAVAHDALAAGASEKDRDFYTGKIAAARFFVTQVLPRLASERAIAESTDNALMEVPEAAF</sequence>
<feature type="domain" description="Acyl-CoA dehydrogenase/oxidase N-terminal" evidence="30">
    <location>
        <begin position="37"/>
        <end position="148"/>
    </location>
</feature>
<dbReference type="InterPro" id="IPR013786">
    <property type="entry name" value="AcylCoA_DH/ox_N"/>
</dbReference>
<comment type="function">
    <text evidence="22">Acyl-CoA dehydrogenase that exhibits broad specificity for linear acyl-CoA substrates, with a preference for long-chain substrates.</text>
</comment>
<comment type="subunit">
    <text evidence="4">Homodimer.</text>
</comment>
<evidence type="ECO:0000259" key="31">
    <source>
        <dbReference type="Pfam" id="PF12806"/>
    </source>
</evidence>
<evidence type="ECO:0000256" key="12">
    <source>
        <dbReference type="ARBA" id="ARBA00023098"/>
    </source>
</evidence>
<keyword evidence="12" id="KW-0443">Lipid metabolism</keyword>
<keyword evidence="8 27" id="KW-0285">Flavoprotein</keyword>
<gene>
    <name evidence="32" type="ORF">FB557_1419</name>
</gene>
<comment type="caution">
    <text evidence="32">The sequence shown here is derived from an EMBL/GenBank/DDBJ whole genome shotgun (WGS) entry which is preliminary data.</text>
</comment>
<dbReference type="EC" id="1.3.8.1" evidence="7"/>
<reference evidence="32 33" key="1">
    <citation type="submission" date="2019-06" db="EMBL/GenBank/DDBJ databases">
        <title>Sequencing the genomes of 1000 actinobacteria strains.</title>
        <authorList>
            <person name="Klenk H.-P."/>
        </authorList>
    </citation>
    <scope>NUCLEOTIDE SEQUENCE [LARGE SCALE GENOMIC DNA]</scope>
    <source>
        <strain evidence="32 33">DSM 18935</strain>
    </source>
</reference>